<dbReference type="GO" id="GO:0046872">
    <property type="term" value="F:metal ion binding"/>
    <property type="evidence" value="ECO:0007669"/>
    <property type="project" value="UniProtKB-KW"/>
</dbReference>
<keyword evidence="6" id="KW-1185">Reference proteome</keyword>
<dbReference type="PROSITE" id="PS00191">
    <property type="entry name" value="CYTOCHROME_B5_1"/>
    <property type="match status" value="1"/>
</dbReference>
<proteinExistence type="predicted"/>
<dbReference type="InterPro" id="IPR001199">
    <property type="entry name" value="Cyt_B5-like_heme/steroid-bd"/>
</dbReference>
<dbReference type="GO" id="GO:0020037">
    <property type="term" value="F:heme binding"/>
    <property type="evidence" value="ECO:0007669"/>
    <property type="project" value="InterPro"/>
</dbReference>
<evidence type="ECO:0000256" key="1">
    <source>
        <dbReference type="ARBA" id="ARBA00022617"/>
    </source>
</evidence>
<feature type="domain" description="Cytochrome b5 heme-binding" evidence="4">
    <location>
        <begin position="34"/>
        <end position="66"/>
    </location>
</feature>
<evidence type="ECO:0000259" key="4">
    <source>
        <dbReference type="Pfam" id="PF00173"/>
    </source>
</evidence>
<dbReference type="Pfam" id="PF00173">
    <property type="entry name" value="Cyt-b5"/>
    <property type="match status" value="1"/>
</dbReference>
<dbReference type="Gene3D" id="3.10.120.10">
    <property type="entry name" value="Cytochrome b5-like heme/steroid binding domain"/>
    <property type="match status" value="1"/>
</dbReference>
<evidence type="ECO:0000256" key="2">
    <source>
        <dbReference type="ARBA" id="ARBA00022723"/>
    </source>
</evidence>
<dbReference type="Proteomes" id="UP001215280">
    <property type="component" value="Unassembled WGS sequence"/>
</dbReference>
<dbReference type="InterPro" id="IPR036400">
    <property type="entry name" value="Cyt_B5-like_heme/steroid_sf"/>
</dbReference>
<protein>
    <recommendedName>
        <fullName evidence="4">Cytochrome b5 heme-binding domain-containing protein</fullName>
    </recommendedName>
</protein>
<keyword evidence="3" id="KW-0408">Iron</keyword>
<dbReference type="AlphaFoldDB" id="A0AAD7MVV0"/>
<dbReference type="EMBL" id="JARJLG010000156">
    <property type="protein sequence ID" value="KAJ7735290.1"/>
    <property type="molecule type" value="Genomic_DNA"/>
</dbReference>
<name>A0AAD7MVV0_9AGAR</name>
<comment type="caution">
    <text evidence="5">The sequence shown here is derived from an EMBL/GenBank/DDBJ whole genome shotgun (WGS) entry which is preliminary data.</text>
</comment>
<dbReference type="SUPFAM" id="SSF55856">
    <property type="entry name" value="Cytochrome b5-like heme/steroid binding domain"/>
    <property type="match status" value="1"/>
</dbReference>
<sequence length="86" mass="9621">MEYHKEKHGVPPAGAPWERESWDLDRTDDYIKSKPGVCVVMIEDNLVDVTTYLGEHPGGAKMLRKYSVPEQQDLVDASWAFGGGSK</sequence>
<accession>A0AAD7MVV0</accession>
<dbReference type="InterPro" id="IPR018506">
    <property type="entry name" value="Cyt_B5_heme-BS"/>
</dbReference>
<keyword evidence="2" id="KW-0479">Metal-binding</keyword>
<evidence type="ECO:0000313" key="5">
    <source>
        <dbReference type="EMBL" id="KAJ7735290.1"/>
    </source>
</evidence>
<evidence type="ECO:0000256" key="3">
    <source>
        <dbReference type="ARBA" id="ARBA00023004"/>
    </source>
</evidence>
<gene>
    <name evidence="5" type="ORF">DFH07DRAFT_967291</name>
</gene>
<organism evidence="5 6">
    <name type="scientific">Mycena maculata</name>
    <dbReference type="NCBI Taxonomy" id="230809"/>
    <lineage>
        <taxon>Eukaryota</taxon>
        <taxon>Fungi</taxon>
        <taxon>Dikarya</taxon>
        <taxon>Basidiomycota</taxon>
        <taxon>Agaricomycotina</taxon>
        <taxon>Agaricomycetes</taxon>
        <taxon>Agaricomycetidae</taxon>
        <taxon>Agaricales</taxon>
        <taxon>Marasmiineae</taxon>
        <taxon>Mycenaceae</taxon>
        <taxon>Mycena</taxon>
    </lineage>
</organism>
<reference evidence="5" key="1">
    <citation type="submission" date="2023-03" db="EMBL/GenBank/DDBJ databases">
        <title>Massive genome expansion in bonnet fungi (Mycena s.s.) driven by repeated elements and novel gene families across ecological guilds.</title>
        <authorList>
            <consortium name="Lawrence Berkeley National Laboratory"/>
            <person name="Harder C.B."/>
            <person name="Miyauchi S."/>
            <person name="Viragh M."/>
            <person name="Kuo A."/>
            <person name="Thoen E."/>
            <person name="Andreopoulos B."/>
            <person name="Lu D."/>
            <person name="Skrede I."/>
            <person name="Drula E."/>
            <person name="Henrissat B."/>
            <person name="Morin E."/>
            <person name="Kohler A."/>
            <person name="Barry K."/>
            <person name="LaButti K."/>
            <person name="Morin E."/>
            <person name="Salamov A."/>
            <person name="Lipzen A."/>
            <person name="Mereny Z."/>
            <person name="Hegedus B."/>
            <person name="Baldrian P."/>
            <person name="Stursova M."/>
            <person name="Weitz H."/>
            <person name="Taylor A."/>
            <person name="Grigoriev I.V."/>
            <person name="Nagy L.G."/>
            <person name="Martin F."/>
            <person name="Kauserud H."/>
        </authorList>
    </citation>
    <scope>NUCLEOTIDE SEQUENCE</scope>
    <source>
        <strain evidence="5">CBHHK188m</strain>
    </source>
</reference>
<evidence type="ECO:0000313" key="6">
    <source>
        <dbReference type="Proteomes" id="UP001215280"/>
    </source>
</evidence>
<keyword evidence="1" id="KW-0349">Heme</keyword>